<comment type="subcellular location">
    <subcellularLocation>
        <location evidence="1">Nucleus</location>
        <location evidence="1">Nucleolus</location>
    </subcellularLocation>
</comment>
<organism evidence="7 8">
    <name type="scientific">Gonium pectorale</name>
    <name type="common">Green alga</name>
    <dbReference type="NCBI Taxonomy" id="33097"/>
    <lineage>
        <taxon>Eukaryota</taxon>
        <taxon>Viridiplantae</taxon>
        <taxon>Chlorophyta</taxon>
        <taxon>core chlorophytes</taxon>
        <taxon>Chlorophyceae</taxon>
        <taxon>CS clade</taxon>
        <taxon>Chlamydomonadales</taxon>
        <taxon>Volvocaceae</taxon>
        <taxon>Gonium</taxon>
    </lineage>
</organism>
<dbReference type="PANTHER" id="PTHR18359">
    <property type="entry name" value="WD-REPEAT PROTEIN-RELATED"/>
    <property type="match status" value="1"/>
</dbReference>
<reference evidence="8" key="1">
    <citation type="journal article" date="2016" name="Nat. Commun.">
        <title>The Gonium pectorale genome demonstrates co-option of cell cycle regulation during the evolution of multicellularity.</title>
        <authorList>
            <person name="Hanschen E.R."/>
            <person name="Marriage T.N."/>
            <person name="Ferris P.J."/>
            <person name="Hamaji T."/>
            <person name="Toyoda A."/>
            <person name="Fujiyama A."/>
            <person name="Neme R."/>
            <person name="Noguchi H."/>
            <person name="Minakuchi Y."/>
            <person name="Suzuki M."/>
            <person name="Kawai-Toyooka H."/>
            <person name="Smith D.R."/>
            <person name="Sparks H."/>
            <person name="Anderson J."/>
            <person name="Bakaric R."/>
            <person name="Luria V."/>
            <person name="Karger A."/>
            <person name="Kirschner M.W."/>
            <person name="Durand P.M."/>
            <person name="Michod R.E."/>
            <person name="Nozaki H."/>
            <person name="Olson B.J."/>
        </authorList>
    </citation>
    <scope>NUCLEOTIDE SEQUENCE [LARGE SCALE GENOMIC DNA]</scope>
    <source>
        <strain evidence="8">NIES-2863</strain>
    </source>
</reference>
<dbReference type="Proteomes" id="UP000075714">
    <property type="component" value="Unassembled WGS sequence"/>
</dbReference>
<dbReference type="PANTHER" id="PTHR18359:SF0">
    <property type="entry name" value="U3 SMALL NUCLEOLAR RNA-ASSOCIATED PROTEIN 18 HOMOLOG"/>
    <property type="match status" value="1"/>
</dbReference>
<comment type="similarity">
    <text evidence="6">Belongs to the WD repeat UTP18 family.</text>
</comment>
<evidence type="ECO:0000256" key="3">
    <source>
        <dbReference type="ARBA" id="ARBA00022574"/>
    </source>
</evidence>
<dbReference type="AlphaFoldDB" id="A0A150G3L9"/>
<dbReference type="EMBL" id="LSYV01000068">
    <property type="protein sequence ID" value="KXZ44424.1"/>
    <property type="molecule type" value="Genomic_DNA"/>
</dbReference>
<dbReference type="GO" id="GO:0034388">
    <property type="term" value="C:Pwp2p-containing subcomplex of 90S preribosome"/>
    <property type="evidence" value="ECO:0007669"/>
    <property type="project" value="TreeGrafter"/>
</dbReference>
<evidence type="ECO:0000313" key="8">
    <source>
        <dbReference type="Proteomes" id="UP000075714"/>
    </source>
</evidence>
<dbReference type="InterPro" id="IPR036322">
    <property type="entry name" value="WD40_repeat_dom_sf"/>
</dbReference>
<accession>A0A150G3L9</accession>
<evidence type="ECO:0000256" key="6">
    <source>
        <dbReference type="ARBA" id="ARBA00025767"/>
    </source>
</evidence>
<gene>
    <name evidence="7" type="ORF">GPECTOR_67g264</name>
</gene>
<comment type="caution">
    <text evidence="7">The sequence shown here is derived from an EMBL/GenBank/DDBJ whole genome shotgun (WGS) entry which is preliminary data.</text>
</comment>
<dbReference type="OrthoDB" id="1935146at2759"/>
<evidence type="ECO:0000313" key="7">
    <source>
        <dbReference type="EMBL" id="KXZ44424.1"/>
    </source>
</evidence>
<keyword evidence="3" id="KW-0853">WD repeat</keyword>
<dbReference type="InterPro" id="IPR015943">
    <property type="entry name" value="WD40/YVTN_repeat-like_dom_sf"/>
</dbReference>
<keyword evidence="8" id="KW-1185">Reference proteome</keyword>
<evidence type="ECO:0000256" key="4">
    <source>
        <dbReference type="ARBA" id="ARBA00022737"/>
    </source>
</evidence>
<proteinExistence type="inferred from homology"/>
<name>A0A150G3L9_GONPE</name>
<dbReference type="STRING" id="33097.A0A150G3L9"/>
<dbReference type="Pfam" id="PF00400">
    <property type="entry name" value="WD40"/>
    <property type="match status" value="2"/>
</dbReference>
<evidence type="ECO:0000256" key="5">
    <source>
        <dbReference type="ARBA" id="ARBA00023242"/>
    </source>
</evidence>
<dbReference type="InterPro" id="IPR045161">
    <property type="entry name" value="Utp18"/>
</dbReference>
<dbReference type="GO" id="GO:0032040">
    <property type="term" value="C:small-subunit processome"/>
    <property type="evidence" value="ECO:0007669"/>
    <property type="project" value="TreeGrafter"/>
</dbReference>
<dbReference type="SMART" id="SM00320">
    <property type="entry name" value="WD40"/>
    <property type="match status" value="4"/>
</dbReference>
<dbReference type="Gene3D" id="2.130.10.10">
    <property type="entry name" value="YVTN repeat-like/Quinoprotein amine dehydrogenase"/>
    <property type="match status" value="2"/>
</dbReference>
<sequence>MGSQVLSAGAFLRKHHTSVNPRTQWAQNHGGSGDFLEGLKGSSFLTSAAALNGRSVSSRLPSGQLEITRVKDANQHGPSDSVVNAVRFHPNGQVLLTGGLDKKLRFFQVDGVRNTLLHEVHFEDMPLMDAGFVVGRGTDAAAAESAVLVGRRSFMYLFDLQTARAERLTAPSSMAQKSLERVAVSPSRLTFADYGNTGSASSLAVSSDGRYLATGSRSGTVNVYLRTDFDAASVREKGGACSVTPAREVTSLTTDTDTLSFSPDSQILAIGSRMKRDALRLLHLPSMTAFTNWPTSRSPLGYVHALDFSPNCGFFAVGNAKGRTLLYRLHHYERA</sequence>
<keyword evidence="4" id="KW-0677">Repeat</keyword>
<keyword evidence="2" id="KW-0698">rRNA processing</keyword>
<dbReference type="SUPFAM" id="SSF50978">
    <property type="entry name" value="WD40 repeat-like"/>
    <property type="match status" value="1"/>
</dbReference>
<evidence type="ECO:0000256" key="1">
    <source>
        <dbReference type="ARBA" id="ARBA00004604"/>
    </source>
</evidence>
<dbReference type="GO" id="GO:0006364">
    <property type="term" value="P:rRNA processing"/>
    <property type="evidence" value="ECO:0007669"/>
    <property type="project" value="UniProtKB-KW"/>
</dbReference>
<evidence type="ECO:0000256" key="2">
    <source>
        <dbReference type="ARBA" id="ARBA00022552"/>
    </source>
</evidence>
<protein>
    <submittedName>
        <fullName evidence="7">Uncharacterized protein</fullName>
    </submittedName>
</protein>
<keyword evidence="5" id="KW-0539">Nucleus</keyword>
<dbReference type="InterPro" id="IPR001680">
    <property type="entry name" value="WD40_rpt"/>
</dbReference>